<dbReference type="PROSITE" id="PS01304">
    <property type="entry name" value="UBIH"/>
    <property type="match status" value="1"/>
</dbReference>
<reference evidence="9 10" key="1">
    <citation type="submission" date="2021-03" db="EMBL/GenBank/DDBJ databases">
        <title>Whole genome sequence of Jiella sp. MQZ13P-4.</title>
        <authorList>
            <person name="Tuo L."/>
        </authorList>
    </citation>
    <scope>NUCLEOTIDE SEQUENCE [LARGE SCALE GENOMIC DNA]</scope>
    <source>
        <strain evidence="9 10">MQZ13P-4</strain>
    </source>
</reference>
<dbReference type="PRINTS" id="PR00420">
    <property type="entry name" value="RNGMNOXGNASE"/>
</dbReference>
<feature type="domain" description="FAD-binding" evidence="8">
    <location>
        <begin position="15"/>
        <end position="331"/>
    </location>
</feature>
<evidence type="ECO:0000256" key="2">
    <source>
        <dbReference type="ARBA" id="ARBA00004749"/>
    </source>
</evidence>
<evidence type="ECO:0000256" key="4">
    <source>
        <dbReference type="ARBA" id="ARBA00022630"/>
    </source>
</evidence>
<keyword evidence="9" id="KW-0830">Ubiquinone</keyword>
<name>A0ABS3J620_9HYPH</name>
<comment type="pathway">
    <text evidence="2">Cofactor biosynthesis; ubiquinone biosynthesis.</text>
</comment>
<organism evidence="9 10">
    <name type="scientific">Jiella sonneratiae</name>
    <dbReference type="NCBI Taxonomy" id="2816856"/>
    <lineage>
        <taxon>Bacteria</taxon>
        <taxon>Pseudomonadati</taxon>
        <taxon>Pseudomonadota</taxon>
        <taxon>Alphaproteobacteria</taxon>
        <taxon>Hyphomicrobiales</taxon>
        <taxon>Aurantimonadaceae</taxon>
        <taxon>Jiella</taxon>
    </lineage>
</organism>
<keyword evidence="5" id="KW-0274">FAD</keyword>
<comment type="cofactor">
    <cofactor evidence="1">
        <name>FAD</name>
        <dbReference type="ChEBI" id="CHEBI:57692"/>
    </cofactor>
</comment>
<comment type="caution">
    <text evidence="9">The sequence shown here is derived from an EMBL/GenBank/DDBJ whole genome shotgun (WGS) entry which is preliminary data.</text>
</comment>
<dbReference type="InterPro" id="IPR010971">
    <property type="entry name" value="UbiH/COQ6"/>
</dbReference>
<keyword evidence="7" id="KW-0503">Monooxygenase</keyword>
<dbReference type="Gene3D" id="3.50.50.60">
    <property type="entry name" value="FAD/NAD(P)-binding domain"/>
    <property type="match status" value="2"/>
</dbReference>
<gene>
    <name evidence="9" type="ORF">J1C47_12205</name>
</gene>
<dbReference type="Proteomes" id="UP000664288">
    <property type="component" value="Unassembled WGS sequence"/>
</dbReference>
<dbReference type="InterPro" id="IPR002938">
    <property type="entry name" value="FAD-bd"/>
</dbReference>
<keyword evidence="6" id="KW-0560">Oxidoreductase</keyword>
<dbReference type="InterPro" id="IPR036188">
    <property type="entry name" value="FAD/NAD-bd_sf"/>
</dbReference>
<dbReference type="Pfam" id="PF01494">
    <property type="entry name" value="FAD_binding_3"/>
    <property type="match status" value="1"/>
</dbReference>
<evidence type="ECO:0000256" key="1">
    <source>
        <dbReference type="ARBA" id="ARBA00001974"/>
    </source>
</evidence>
<evidence type="ECO:0000256" key="3">
    <source>
        <dbReference type="ARBA" id="ARBA00005349"/>
    </source>
</evidence>
<dbReference type="EMBL" id="JAFMPY010000011">
    <property type="protein sequence ID" value="MBO0904403.1"/>
    <property type="molecule type" value="Genomic_DNA"/>
</dbReference>
<evidence type="ECO:0000256" key="5">
    <source>
        <dbReference type="ARBA" id="ARBA00022827"/>
    </source>
</evidence>
<sequence length="417" mass="44622">MSDVPFDQKPGAERVDILVAGAGYVGLTTAVAIKEAAPHLSVAIVDAAPDGVWEKDTRASAVAAAAVRMLTQLGIWRAIEAEAQPITEMIVTDSKTGDAVRPVFLTFGGEARPGEPFAHMMPNVRLNGALRARAADLGISIRQGVAVRGIAEGIGHVEVRLSDGSALSARLLVACDGVKSAVRDMAGIRTLHWDYGQSGIVATVAHERPHEGRAEEHFLPSGPFAILPLKGNRSSLVWTEPTREAERLVAADDMVFELELEQRFGHRLGALTVEGPRRAFPLGLTLAREFVRPRIALAGDAAHGIHPIAGQGLNLGFKDAAALAEVVVDAERRGLDIGALDVLETYQRWRRFDTLSMGVTTDVLNRLFSNDNAVLRMARSFGLSLVDRAPPLKDFFIGQAAGLTKGPSPRLLQGEAI</sequence>
<evidence type="ECO:0000259" key="8">
    <source>
        <dbReference type="Pfam" id="PF01494"/>
    </source>
</evidence>
<proteinExistence type="inferred from homology"/>
<comment type="similarity">
    <text evidence="3">Belongs to the UbiH/COQ6 family.</text>
</comment>
<accession>A0ABS3J620</accession>
<dbReference type="NCBIfam" id="NF005599">
    <property type="entry name" value="PRK07333.1"/>
    <property type="match status" value="1"/>
</dbReference>
<dbReference type="InterPro" id="IPR051205">
    <property type="entry name" value="UbiH/COQ6_monooxygenase"/>
</dbReference>
<evidence type="ECO:0000313" key="9">
    <source>
        <dbReference type="EMBL" id="MBO0904403.1"/>
    </source>
</evidence>
<protein>
    <submittedName>
        <fullName evidence="9">Ubiquinone biosynthesis hydroxylase</fullName>
    </submittedName>
</protein>
<evidence type="ECO:0000313" key="10">
    <source>
        <dbReference type="Proteomes" id="UP000664288"/>
    </source>
</evidence>
<dbReference type="NCBIfam" id="TIGR01988">
    <property type="entry name" value="Ubi-OHases"/>
    <property type="match status" value="1"/>
</dbReference>
<dbReference type="PANTHER" id="PTHR43876">
    <property type="entry name" value="UBIQUINONE BIOSYNTHESIS MONOOXYGENASE COQ6, MITOCHONDRIAL"/>
    <property type="match status" value="1"/>
</dbReference>
<evidence type="ECO:0000256" key="7">
    <source>
        <dbReference type="ARBA" id="ARBA00023033"/>
    </source>
</evidence>
<evidence type="ECO:0000256" key="6">
    <source>
        <dbReference type="ARBA" id="ARBA00023002"/>
    </source>
</evidence>
<keyword evidence="4" id="KW-0285">Flavoprotein</keyword>
<dbReference type="RefSeq" id="WP_207351051.1">
    <property type="nucleotide sequence ID" value="NZ_JAFMPY010000011.1"/>
</dbReference>
<dbReference type="InterPro" id="IPR018168">
    <property type="entry name" value="Ubi_Hdrlase_CS"/>
</dbReference>
<keyword evidence="10" id="KW-1185">Reference proteome</keyword>
<dbReference type="SUPFAM" id="SSF51905">
    <property type="entry name" value="FAD/NAD(P)-binding domain"/>
    <property type="match status" value="1"/>
</dbReference>
<dbReference type="PANTHER" id="PTHR43876:SF7">
    <property type="entry name" value="UBIQUINONE BIOSYNTHESIS MONOOXYGENASE COQ6, MITOCHONDRIAL"/>
    <property type="match status" value="1"/>
</dbReference>